<dbReference type="InterPro" id="IPR008407">
    <property type="entry name" value="Brnchd-chn_aa_trnsp_AzlD"/>
</dbReference>
<name>A0A022PJX0_9GAMM</name>
<dbReference type="NCBIfam" id="NF007711">
    <property type="entry name" value="PRK10408.1"/>
    <property type="match status" value="1"/>
</dbReference>
<keyword evidence="1" id="KW-0472">Membrane</keyword>
<dbReference type="Pfam" id="PF05437">
    <property type="entry name" value="AzlD"/>
    <property type="match status" value="1"/>
</dbReference>
<dbReference type="EMBL" id="JFGV01000011">
    <property type="protein sequence ID" value="EYU16412.1"/>
    <property type="molecule type" value="Genomic_DNA"/>
</dbReference>
<dbReference type="Proteomes" id="UP000023464">
    <property type="component" value="Unassembled WGS sequence"/>
</dbReference>
<dbReference type="PATRIC" id="fig|1393736.3.peg.1095"/>
<dbReference type="RefSeq" id="WP_036776775.1">
    <property type="nucleotide sequence ID" value="NZ_CAWLTM010000104.1"/>
</dbReference>
<feature type="transmembrane region" description="Helical" evidence="1">
    <location>
        <begin position="92"/>
        <end position="111"/>
    </location>
</feature>
<keyword evidence="1" id="KW-1133">Transmembrane helix</keyword>
<gene>
    <name evidence="2" type="ORF">BA1DRAFT_01071</name>
</gene>
<feature type="transmembrane region" description="Helical" evidence="1">
    <location>
        <begin position="69"/>
        <end position="87"/>
    </location>
</feature>
<reference evidence="2 3" key="1">
    <citation type="submission" date="2014-03" db="EMBL/GenBank/DDBJ databases">
        <title>Draft Genome of Photorhabdus luminescens BA1, an Egyptian Isolate.</title>
        <authorList>
            <person name="Ghazal S."/>
            <person name="Hurst S.G.IV."/>
            <person name="Morris K."/>
            <person name="Thomas K."/>
            <person name="Tisa L.S."/>
        </authorList>
    </citation>
    <scope>NUCLEOTIDE SEQUENCE [LARGE SCALE GENOMIC DNA]</scope>
    <source>
        <strain evidence="2 3">BA1</strain>
    </source>
</reference>
<evidence type="ECO:0000313" key="3">
    <source>
        <dbReference type="Proteomes" id="UP000023464"/>
    </source>
</evidence>
<evidence type="ECO:0000313" key="2">
    <source>
        <dbReference type="EMBL" id="EYU16412.1"/>
    </source>
</evidence>
<organism evidence="2 3">
    <name type="scientific">Photorhabdus aegyptia</name>
    <dbReference type="NCBI Taxonomy" id="2805098"/>
    <lineage>
        <taxon>Bacteria</taxon>
        <taxon>Pseudomonadati</taxon>
        <taxon>Pseudomonadota</taxon>
        <taxon>Gammaproteobacteria</taxon>
        <taxon>Enterobacterales</taxon>
        <taxon>Morganellaceae</taxon>
        <taxon>Photorhabdus</taxon>
    </lineage>
</organism>
<evidence type="ECO:0000256" key="1">
    <source>
        <dbReference type="SAM" id="Phobius"/>
    </source>
</evidence>
<protein>
    <submittedName>
        <fullName evidence="2">Branched-chain amino acid transport protein (AzlD)</fullName>
    </submittedName>
</protein>
<dbReference type="AlphaFoldDB" id="A0A022PJX0"/>
<keyword evidence="1" id="KW-0812">Transmembrane</keyword>
<feature type="transmembrane region" description="Helical" evidence="1">
    <location>
        <begin position="6"/>
        <end position="23"/>
    </location>
</feature>
<accession>A0A022PJX0</accession>
<feature type="transmembrane region" description="Helical" evidence="1">
    <location>
        <begin position="43"/>
        <end position="63"/>
    </location>
</feature>
<proteinExistence type="predicted"/>
<sequence>MIDSKILLIGLFVGLANFSFRYLPLRFGKARQSAGRKGGKTSIILDSIGIASICSLLIVSGVPDVMRESQKLFPTLIGCLTICLVFYKTRKIILATLLGALLFGLTFKIFMN</sequence>
<keyword evidence="3" id="KW-1185">Reference proteome</keyword>
<comment type="caution">
    <text evidence="2">The sequence shown here is derived from an EMBL/GenBank/DDBJ whole genome shotgun (WGS) entry which is preliminary data.</text>
</comment>